<evidence type="ECO:0000313" key="4">
    <source>
        <dbReference type="EMBL" id="QJW97857.1"/>
    </source>
</evidence>
<sequence length="386" mass="41893">MNRLPCAVALLAIAVWIASRPGDAAGCGGAYRPGERVDVADETALIVWDARTHTQHFIRRATFLSTGYDFGFLVPTPNRPELAESSDDLFTELAELTAPKVEYRTVNGLGLACGGGSAPSPDGGRFLPSGGVVVLEQKRVGGFDAAVLAFRPGTKNDPAAGAAELAAWLKSNDYVFTPGLLAWLEPYVRDGWVVTAFKIAGEPKPQDTPAPKSGSAPTGKTAINLGARPVRMSFKTDRPFFPYREPEDQRDEQAKSVPRLLRVFVAAPSRFAGKLGDGTKAWPGKTVWAGPVETPQWGDVFRHAQMTKAPVTDGWWLTEFEDRSMPRPGTDEVYFEPSPDLSPVYRRPAIVTVERTPVWLGVLCCGTPVAFLVLCLVGLRRLVRSK</sequence>
<keyword evidence="2" id="KW-0472">Membrane</keyword>
<keyword evidence="3" id="KW-0732">Signal</keyword>
<feature type="chain" id="PRO_5027051306" description="DUF2330 domain-containing protein" evidence="3">
    <location>
        <begin position="25"/>
        <end position="386"/>
    </location>
</feature>
<dbReference type="RefSeq" id="WP_171473151.1">
    <property type="nucleotide sequence ID" value="NZ_CP053452.2"/>
</dbReference>
<evidence type="ECO:0008006" key="6">
    <source>
        <dbReference type="Google" id="ProtNLM"/>
    </source>
</evidence>
<dbReference type="AlphaFoldDB" id="A0A6M5YUT3"/>
<evidence type="ECO:0000313" key="5">
    <source>
        <dbReference type="Proteomes" id="UP000503447"/>
    </source>
</evidence>
<dbReference type="EMBL" id="CP053452">
    <property type="protein sequence ID" value="QJW97857.1"/>
    <property type="molecule type" value="Genomic_DNA"/>
</dbReference>
<protein>
    <recommendedName>
        <fullName evidence="6">DUF2330 domain-containing protein</fullName>
    </recommendedName>
</protein>
<evidence type="ECO:0000256" key="3">
    <source>
        <dbReference type="SAM" id="SignalP"/>
    </source>
</evidence>
<feature type="transmembrane region" description="Helical" evidence="2">
    <location>
        <begin position="358"/>
        <end position="379"/>
    </location>
</feature>
<dbReference type="KEGG" id="ftj:FTUN_5437"/>
<accession>A0A6M5YUT3</accession>
<reference evidence="5" key="1">
    <citation type="submission" date="2020-05" db="EMBL/GenBank/DDBJ databases">
        <title>Frigoriglobus tundricola gen. nov., sp. nov., a psychrotolerant cellulolytic planctomycete of the family Gemmataceae with two divergent copies of 16S rRNA gene.</title>
        <authorList>
            <person name="Kulichevskaya I.S."/>
            <person name="Ivanova A.A."/>
            <person name="Naumoff D.G."/>
            <person name="Beletsky A.V."/>
            <person name="Rijpstra W.I.C."/>
            <person name="Sinninghe Damste J.S."/>
            <person name="Mardanov A.V."/>
            <person name="Ravin N.V."/>
            <person name="Dedysh S.N."/>
        </authorList>
    </citation>
    <scope>NUCLEOTIDE SEQUENCE [LARGE SCALE GENOMIC DNA]</scope>
    <source>
        <strain evidence="5">PL17</strain>
    </source>
</reference>
<dbReference type="InterPro" id="IPR019283">
    <property type="entry name" value="DUF2330"/>
</dbReference>
<keyword evidence="2" id="KW-1133">Transmembrane helix</keyword>
<dbReference type="Proteomes" id="UP000503447">
    <property type="component" value="Chromosome"/>
</dbReference>
<dbReference type="Pfam" id="PF10092">
    <property type="entry name" value="DUF2330"/>
    <property type="match status" value="1"/>
</dbReference>
<proteinExistence type="predicted"/>
<gene>
    <name evidence="4" type="ORF">FTUN_5437</name>
</gene>
<feature type="signal peptide" evidence="3">
    <location>
        <begin position="1"/>
        <end position="24"/>
    </location>
</feature>
<keyword evidence="5" id="KW-1185">Reference proteome</keyword>
<organism evidence="4 5">
    <name type="scientific">Frigoriglobus tundricola</name>
    <dbReference type="NCBI Taxonomy" id="2774151"/>
    <lineage>
        <taxon>Bacteria</taxon>
        <taxon>Pseudomonadati</taxon>
        <taxon>Planctomycetota</taxon>
        <taxon>Planctomycetia</taxon>
        <taxon>Gemmatales</taxon>
        <taxon>Gemmataceae</taxon>
        <taxon>Frigoriglobus</taxon>
    </lineage>
</organism>
<feature type="region of interest" description="Disordered" evidence="1">
    <location>
        <begin position="202"/>
        <end position="222"/>
    </location>
</feature>
<name>A0A6M5YUT3_9BACT</name>
<evidence type="ECO:0000256" key="2">
    <source>
        <dbReference type="SAM" id="Phobius"/>
    </source>
</evidence>
<keyword evidence="2" id="KW-0812">Transmembrane</keyword>
<evidence type="ECO:0000256" key="1">
    <source>
        <dbReference type="SAM" id="MobiDB-lite"/>
    </source>
</evidence>